<dbReference type="EMBL" id="CP076133">
    <property type="protein sequence ID" value="QWG04259.1"/>
    <property type="molecule type" value="Genomic_DNA"/>
</dbReference>
<dbReference type="RefSeq" id="WP_169663744.1">
    <property type="nucleotide sequence ID" value="NZ_CP076133.1"/>
</dbReference>
<name>A0AAX1N9P9_9BACT</name>
<accession>A0AAX1N9P9</accession>
<evidence type="ECO:0000313" key="2">
    <source>
        <dbReference type="Proteomes" id="UP000678679"/>
    </source>
</evidence>
<dbReference type="KEGG" id="fya:KMW28_25540"/>
<sequence>MTNSTRFLYEKVNHYAPYFMIDGAICLSYKDLGDVFGTSSSGIANYIRQYRLNHNLEAKSRITFYKTRRKDGTLRQFKKYGRVINFKLPFGS</sequence>
<reference evidence="1 2" key="1">
    <citation type="submission" date="2021-05" db="EMBL/GenBank/DDBJ databases">
        <title>Comparative genomic studies on the polysaccharide-degrading batcterial strains of the Flammeovirga genus.</title>
        <authorList>
            <person name="Zewei F."/>
            <person name="Zheng Z."/>
            <person name="Yu L."/>
            <person name="Ruyue G."/>
            <person name="Yanhong M."/>
            <person name="Yuanyuan C."/>
            <person name="Jingyan G."/>
            <person name="Wenjun H."/>
        </authorList>
    </citation>
    <scope>NUCLEOTIDE SEQUENCE [LARGE SCALE GENOMIC DNA]</scope>
    <source>
        <strain evidence="1 2">NBRC:100898</strain>
    </source>
</reference>
<evidence type="ECO:0000313" key="1">
    <source>
        <dbReference type="EMBL" id="QWG04259.1"/>
    </source>
</evidence>
<dbReference type="AlphaFoldDB" id="A0AAX1N9P9"/>
<gene>
    <name evidence="1" type="ORF">KMW28_25540</name>
</gene>
<dbReference type="Proteomes" id="UP000678679">
    <property type="component" value="Chromosome 2"/>
</dbReference>
<proteinExistence type="predicted"/>
<organism evidence="1 2">
    <name type="scientific">Flammeovirga yaeyamensis</name>
    <dbReference type="NCBI Taxonomy" id="367791"/>
    <lineage>
        <taxon>Bacteria</taxon>
        <taxon>Pseudomonadati</taxon>
        <taxon>Bacteroidota</taxon>
        <taxon>Cytophagia</taxon>
        <taxon>Cytophagales</taxon>
        <taxon>Flammeovirgaceae</taxon>
        <taxon>Flammeovirga</taxon>
    </lineage>
</organism>
<keyword evidence="2" id="KW-1185">Reference proteome</keyword>
<protein>
    <submittedName>
        <fullName evidence="1">Uncharacterized protein</fullName>
    </submittedName>
</protein>